<evidence type="ECO:0000256" key="1">
    <source>
        <dbReference type="SAM" id="MobiDB-lite"/>
    </source>
</evidence>
<evidence type="ECO:0000313" key="2">
    <source>
        <dbReference type="EMBL" id="QNM83335.1"/>
    </source>
</evidence>
<evidence type="ECO:0008006" key="4">
    <source>
        <dbReference type="Google" id="ProtNLM"/>
    </source>
</evidence>
<sequence>MNIFWSWQSDTHQPTGRYFVRDVLNQLAAELNGFDAIDEAERPGPGEDSDDDADPVDHDDSQVFVDHDMKGIAGHAPIADTILKKIEAAAVFVADLTPIAMTKAGKLVPNPNVMIELGYAIRALKHQRLVLIANQAEKAKLDKLPFDLKHWSAPVMYKLPSDAGEERIREEAARLKAALKPRIEASLKVAAREMKAAKRITHREPELAITFDDDMELPIPLTQRLREGRVKTLEEIKAETPLRRLPPKKPSRAGVIAEPRSSDILRMFAQPRTPEKWSREETEGYNSIVSSYYRRYETYLEEDADYRRMVLRSFQVKLLLDNSGTAPATNIDAVLSFPSSIILHDFEKFPEGPIAPEPPPLRPLAPGQGWVTPVRQSIDIPRLTTPLQFRSTHIHPGRHQVRFDLKDLKHHERAIIDAFIVSFAAPKDIGDFEVDYVITANEPLDPIRGTLRFPVSFDDDDKAA</sequence>
<reference evidence="2 3" key="1">
    <citation type="submission" date="2020-08" db="EMBL/GenBank/DDBJ databases">
        <title>Sphingomonas sp. sand1-3 16S ribosomal RNA gene Genome sequencing and assembly.</title>
        <authorList>
            <person name="Kang M."/>
        </authorList>
    </citation>
    <scope>NUCLEOTIDE SEQUENCE [LARGE SCALE GENOMIC DNA]</scope>
    <source>
        <strain evidence="3">sand1-3</strain>
    </source>
</reference>
<name>A0A7G9L3Y6_9SPHN</name>
<evidence type="ECO:0000313" key="3">
    <source>
        <dbReference type="Proteomes" id="UP000515861"/>
    </source>
</evidence>
<proteinExistence type="predicted"/>
<dbReference type="AlphaFoldDB" id="A0A7G9L3Y6"/>
<dbReference type="Proteomes" id="UP000515861">
    <property type="component" value="Chromosome"/>
</dbReference>
<feature type="region of interest" description="Disordered" evidence="1">
    <location>
        <begin position="36"/>
        <end position="60"/>
    </location>
</feature>
<organism evidence="2 3">
    <name type="scientific">Sphingomonas sabuli</name>
    <dbReference type="NCBI Taxonomy" id="2764186"/>
    <lineage>
        <taxon>Bacteria</taxon>
        <taxon>Pseudomonadati</taxon>
        <taxon>Pseudomonadota</taxon>
        <taxon>Alphaproteobacteria</taxon>
        <taxon>Sphingomonadales</taxon>
        <taxon>Sphingomonadaceae</taxon>
        <taxon>Sphingomonas</taxon>
    </lineage>
</organism>
<accession>A0A7G9L3Y6</accession>
<dbReference type="EMBL" id="CP060697">
    <property type="protein sequence ID" value="QNM83335.1"/>
    <property type="molecule type" value="Genomic_DNA"/>
</dbReference>
<dbReference type="KEGG" id="ssau:H8M03_03030"/>
<keyword evidence="3" id="KW-1185">Reference proteome</keyword>
<dbReference type="RefSeq" id="WP_187480290.1">
    <property type="nucleotide sequence ID" value="NZ_CP060697.1"/>
</dbReference>
<protein>
    <recommendedName>
        <fullName evidence="4">CD-NTase-associated protein 12/Pycsar effector protein TIR domain-containing protein</fullName>
    </recommendedName>
</protein>
<gene>
    <name evidence="2" type="ORF">H8M03_03030</name>
</gene>